<proteinExistence type="predicted"/>
<name>A0AAU8VCM9_9FLAO</name>
<evidence type="ECO:0000313" key="1">
    <source>
        <dbReference type="EMBL" id="AQX00376.1"/>
    </source>
</evidence>
<organism evidence="1 2">
    <name type="scientific">Elizabethkingia anophelis</name>
    <dbReference type="NCBI Taxonomy" id="1117645"/>
    <lineage>
        <taxon>Bacteria</taxon>
        <taxon>Pseudomonadati</taxon>
        <taxon>Bacteroidota</taxon>
        <taxon>Flavobacteriia</taxon>
        <taxon>Flavobacteriales</taxon>
        <taxon>Weeksellaceae</taxon>
        <taxon>Elizabethkingia</taxon>
    </lineage>
</organism>
<dbReference type="EMBL" id="CP016374">
    <property type="protein sequence ID" value="AQX00376.1"/>
    <property type="molecule type" value="Genomic_DNA"/>
</dbReference>
<dbReference type="Proteomes" id="UP000190848">
    <property type="component" value="Chromosome"/>
</dbReference>
<reference evidence="1 2" key="1">
    <citation type="submission" date="2016-07" db="EMBL/GenBank/DDBJ databases">
        <title>Revisiting the taxonomy of the Elizabethkingia Genus using Whole-Genome Sequencing, Optical Mapping, and MALDI-TOF, along with proposal of three novel Elizabethkingia species: Elizabethkingia bruuniana sp. nov., Elizabethkingia ursingii sp. nov., and Elizabethkingia occulta sp. nov.</title>
        <authorList>
            <person name="Nicholson A.C."/>
        </authorList>
    </citation>
    <scope>NUCLEOTIDE SEQUENCE [LARGE SCALE GENOMIC DNA]</scope>
    <source>
        <strain evidence="1 2">F3201</strain>
    </source>
</reference>
<dbReference type="RefSeq" id="WP_078395018.1">
    <property type="nucleotide sequence ID" value="NZ_CP016374.1"/>
</dbReference>
<dbReference type="AlphaFoldDB" id="A0AAU8VCM9"/>
<evidence type="ECO:0008006" key="3">
    <source>
        <dbReference type="Google" id="ProtNLM"/>
    </source>
</evidence>
<sequence length="220" mass="25804">MRVLLLFTVFSFYIYCNGQEYQKDIIDLKTLELKAINAEKFYINSNKEENLKISNNKQYVKVSDFDNEWVEFQVIKSSNKNIVAQFGETNFSTINAIASKGGKLMIINSEAYLKPEEVNKLYINLIRFYGNETKADSKGYGKYSNIYTYTWSTKDRVIKLVSIFNPKSPESLREINDKIPDQDLKIVNERPKMILFICNKENFDDIIKLDNPHNNWPKFK</sequence>
<accession>A0AAU8VCM9</accession>
<evidence type="ECO:0000313" key="2">
    <source>
        <dbReference type="Proteomes" id="UP000190848"/>
    </source>
</evidence>
<gene>
    <name evidence="1" type="ORF">BBD32_02310</name>
</gene>
<protein>
    <recommendedName>
        <fullName evidence="3">SH3 domain-containing protein</fullName>
    </recommendedName>
</protein>